<keyword evidence="1" id="KW-1185">Reference proteome</keyword>
<protein>
    <submittedName>
        <fullName evidence="2">Uncharacterized protein</fullName>
    </submittedName>
</protein>
<dbReference type="WBParaSite" id="jg26715">
    <property type="protein sequence ID" value="jg26715"/>
    <property type="gene ID" value="jg26715"/>
</dbReference>
<proteinExistence type="predicted"/>
<accession>A0A915E5K1</accession>
<dbReference type="Proteomes" id="UP000887574">
    <property type="component" value="Unplaced"/>
</dbReference>
<organism evidence="1 2">
    <name type="scientific">Ditylenchus dipsaci</name>
    <dbReference type="NCBI Taxonomy" id="166011"/>
    <lineage>
        <taxon>Eukaryota</taxon>
        <taxon>Metazoa</taxon>
        <taxon>Ecdysozoa</taxon>
        <taxon>Nematoda</taxon>
        <taxon>Chromadorea</taxon>
        <taxon>Rhabditida</taxon>
        <taxon>Tylenchina</taxon>
        <taxon>Tylenchomorpha</taxon>
        <taxon>Sphaerularioidea</taxon>
        <taxon>Anguinidae</taxon>
        <taxon>Anguininae</taxon>
        <taxon>Ditylenchus</taxon>
    </lineage>
</organism>
<name>A0A915E5K1_9BILA</name>
<dbReference type="AlphaFoldDB" id="A0A915E5K1"/>
<sequence>MSVWPDEHEFVPWLLFNNVSIKSQQSLQRQLPSAICQWYVGDKRPEACGSPMLGNTKLQAAMPPFSACLAN</sequence>
<reference evidence="2" key="1">
    <citation type="submission" date="2022-11" db="UniProtKB">
        <authorList>
            <consortium name="WormBaseParasite"/>
        </authorList>
    </citation>
    <scope>IDENTIFICATION</scope>
</reference>
<evidence type="ECO:0000313" key="2">
    <source>
        <dbReference type="WBParaSite" id="jg26715"/>
    </source>
</evidence>
<evidence type="ECO:0000313" key="1">
    <source>
        <dbReference type="Proteomes" id="UP000887574"/>
    </source>
</evidence>